<dbReference type="OrthoDB" id="2991654at2"/>
<dbReference type="eggNOG" id="ENOG5033H3T">
    <property type="taxonomic scope" value="Bacteria"/>
</dbReference>
<protein>
    <submittedName>
        <fullName evidence="1">Uncharacterized protein</fullName>
    </submittedName>
</protein>
<evidence type="ECO:0000313" key="2">
    <source>
        <dbReference type="Proteomes" id="UP000029409"/>
    </source>
</evidence>
<dbReference type="KEGG" id="pdu:PDUR_27640"/>
<accession>A0A089HT39</accession>
<name>A0A089HT39_PAEDU</name>
<proteinExistence type="predicted"/>
<reference evidence="1 2" key="1">
    <citation type="submission" date="2014-08" db="EMBL/GenBank/DDBJ databases">
        <title>Comparative genomics of the Paenibacillus odorifer group.</title>
        <authorList>
            <person name="den Bakker H.C."/>
            <person name="Tsai Y.-C."/>
            <person name="Martin N."/>
            <person name="Korlach J."/>
            <person name="Wiedmann M."/>
        </authorList>
    </citation>
    <scope>NUCLEOTIDE SEQUENCE [LARGE SCALE GENOMIC DNA]</scope>
    <source>
        <strain evidence="1 2">DSM 1735</strain>
    </source>
</reference>
<dbReference type="Proteomes" id="UP000029409">
    <property type="component" value="Chromosome"/>
</dbReference>
<organism evidence="1 2">
    <name type="scientific">Paenibacillus durus</name>
    <name type="common">Paenibacillus azotofixans</name>
    <dbReference type="NCBI Taxonomy" id="44251"/>
    <lineage>
        <taxon>Bacteria</taxon>
        <taxon>Bacillati</taxon>
        <taxon>Bacillota</taxon>
        <taxon>Bacilli</taxon>
        <taxon>Bacillales</taxon>
        <taxon>Paenibacillaceae</taxon>
        <taxon>Paenibacillus</taxon>
    </lineage>
</organism>
<dbReference type="RefSeq" id="WP_025692496.1">
    <property type="nucleotide sequence ID" value="NZ_CP009288.1"/>
</dbReference>
<dbReference type="AlphaFoldDB" id="A0A089HT39"/>
<sequence>MDSFTSSMDLAQFIGKLGDLKDEHYHMTLALTAAVELLIDKGLITRQELERKMSDLDDLMIRSPYPMA</sequence>
<evidence type="ECO:0000313" key="1">
    <source>
        <dbReference type="EMBL" id="AIQ15206.1"/>
    </source>
</evidence>
<dbReference type="EMBL" id="CP009288">
    <property type="protein sequence ID" value="AIQ15206.1"/>
    <property type="molecule type" value="Genomic_DNA"/>
</dbReference>
<keyword evidence="2" id="KW-1185">Reference proteome</keyword>
<gene>
    <name evidence="1" type="ORF">PDUR_27640</name>
</gene>